<organism evidence="1 2">
    <name type="scientific">Melastoma candidum</name>
    <dbReference type="NCBI Taxonomy" id="119954"/>
    <lineage>
        <taxon>Eukaryota</taxon>
        <taxon>Viridiplantae</taxon>
        <taxon>Streptophyta</taxon>
        <taxon>Embryophyta</taxon>
        <taxon>Tracheophyta</taxon>
        <taxon>Spermatophyta</taxon>
        <taxon>Magnoliopsida</taxon>
        <taxon>eudicotyledons</taxon>
        <taxon>Gunneridae</taxon>
        <taxon>Pentapetalae</taxon>
        <taxon>rosids</taxon>
        <taxon>malvids</taxon>
        <taxon>Myrtales</taxon>
        <taxon>Melastomataceae</taxon>
        <taxon>Melastomatoideae</taxon>
        <taxon>Melastomateae</taxon>
        <taxon>Melastoma</taxon>
    </lineage>
</organism>
<sequence length="786" mass="89830">MKPDESISEMYDRLNTIINSLALLGKNYSNAEMVRKVLRSLPMNWEARKTAIEEAKDLTTLRLDQLMGSLLSYEEEKRSSVPQTTKSIAFKASASTDDESDDIEAETDEELSLLVKGLNKLLYKKRFKRSVKPKSSNLEDKKGPVCYECKKLGHMRNECPLLADRSKSSRNRRRALLAWSDEEDNESESEEEQKANLCYMARSKSESDSDEESVIGQDANSEGPSEDNDSDKNLLDRVPTLYKKRHPMEQVIGDVQKGVQTRRSVNLFCEHSAFLSQKEPTSIDEALADPNWIIAMQEELNQFERNKVWTLVQRPKDRSVVGTKWVFRNKLDESGSVVRNKARLVAKGYSQSEGIDYDETYAPVARLEAIRLLLAYACYNDFKLFQMDVKSAFLNGEIKEEVYVDQPPGFEDPKKHDHVYKLDKALYGLKQAPRAWYERLSQFLIEKGYRKGKVDTTLFLKKHGAELLIVQIYVDDIIFGSTNNTLCNEFAELMKGEFEMSMMGELTFFLGLQIRQTSEGTFIHQEKYTKQLLKKYELTNSKHLSTPMSTNAIVEKDESGKDADPSLYRSMIGSLLYLTASRPDILFSVCLCAKYQSAPKESHLTHVKRIFRYLSGTTNLGLWYSKRSLFDLVGYSDADFAGCKIDRKSTSGTCQLLGDMLISWHSKKQASVALSTAEAEYVAAASCCAQLLWMRQQLEDYGFKFDNIPIRCDNTSAINLTKNPVQHSRSKHIELRHHFIRDHVQNGSIAVEYVSTETQLCDIFTKPLNFEKFSKLRMELGICYPL</sequence>
<reference evidence="2" key="1">
    <citation type="journal article" date="2023" name="Front. Plant Sci.">
        <title>Chromosomal-level genome assembly of Melastoma candidum provides insights into trichome evolution.</title>
        <authorList>
            <person name="Zhong Y."/>
            <person name="Wu W."/>
            <person name="Sun C."/>
            <person name="Zou P."/>
            <person name="Liu Y."/>
            <person name="Dai S."/>
            <person name="Zhou R."/>
        </authorList>
    </citation>
    <scope>NUCLEOTIDE SEQUENCE [LARGE SCALE GENOMIC DNA]</scope>
</reference>
<evidence type="ECO:0000313" key="2">
    <source>
        <dbReference type="Proteomes" id="UP001057402"/>
    </source>
</evidence>
<keyword evidence="2" id="KW-1185">Reference proteome</keyword>
<evidence type="ECO:0000313" key="1">
    <source>
        <dbReference type="EMBL" id="KAI4320160.1"/>
    </source>
</evidence>
<accession>A0ACB9M8U5</accession>
<proteinExistence type="predicted"/>
<dbReference type="EMBL" id="CM042889">
    <property type="protein sequence ID" value="KAI4320160.1"/>
    <property type="molecule type" value="Genomic_DNA"/>
</dbReference>
<dbReference type="Proteomes" id="UP001057402">
    <property type="component" value="Chromosome 10"/>
</dbReference>
<gene>
    <name evidence="1" type="ORF">MLD38_033666</name>
</gene>
<name>A0ACB9M8U5_9MYRT</name>
<comment type="caution">
    <text evidence="1">The sequence shown here is derived from an EMBL/GenBank/DDBJ whole genome shotgun (WGS) entry which is preliminary data.</text>
</comment>
<protein>
    <submittedName>
        <fullName evidence="1">Uncharacterized protein</fullName>
    </submittedName>
</protein>